<reference evidence="3 4" key="1">
    <citation type="submission" date="2014-03" db="EMBL/GenBank/DDBJ databases">
        <title>Whole genome sequence of Novosphingobium resinovorum KF1.</title>
        <authorList>
            <person name="Gan H.M."/>
            <person name="Gan H.Y."/>
            <person name="Chew T.H."/>
            <person name="Savka M.A."/>
        </authorList>
    </citation>
    <scope>NUCLEOTIDE SEQUENCE [LARGE SCALE GENOMIC DNA]</scope>
    <source>
        <strain evidence="3 4">KF1</strain>
    </source>
</reference>
<dbReference type="PANTHER" id="PTHR46112:SF3">
    <property type="entry name" value="AMINOPEPTIDASE YPDF"/>
    <property type="match status" value="1"/>
</dbReference>
<evidence type="ECO:0000313" key="3">
    <source>
        <dbReference type="EMBL" id="EZP75664.1"/>
    </source>
</evidence>
<dbReference type="SUPFAM" id="SSF55920">
    <property type="entry name" value="Creatinase/aminopeptidase"/>
    <property type="match status" value="1"/>
</dbReference>
<keyword evidence="3" id="KW-0031">Aminopeptidase</keyword>
<proteinExistence type="predicted"/>
<dbReference type="CDD" id="cd01066">
    <property type="entry name" value="APP_MetAP"/>
    <property type="match status" value="1"/>
</dbReference>
<keyword evidence="3" id="KW-0645">Protease</keyword>
<dbReference type="Proteomes" id="UP000024329">
    <property type="component" value="Unassembled WGS sequence"/>
</dbReference>
<reference evidence="5" key="3">
    <citation type="journal article" date="2017" name="J. Biotechnol.">
        <title>Complete genome sequence of Novosphingobium resinovorum SA1, a versatile xenobiotic-degrading bacterium capable of utilizing sulfanilic acid.</title>
        <authorList>
            <person name="Hegedus B."/>
            <person name="Kos P.B."/>
            <person name="Balint B."/>
            <person name="Maroti G."/>
            <person name="Gan H.M."/>
            <person name="Perei K."/>
            <person name="Rakhely G."/>
        </authorList>
    </citation>
    <scope>NUCLEOTIDE SEQUENCE [LARGE SCALE GENOMIC DNA]</scope>
    <source>
        <strain evidence="5">SA1</strain>
    </source>
</reference>
<protein>
    <submittedName>
        <fullName evidence="2">Peptidase M24</fullName>
    </submittedName>
    <submittedName>
        <fullName evidence="3">Xaa-Pro aminopeptidase</fullName>
    </submittedName>
</protein>
<dbReference type="InterPro" id="IPR050659">
    <property type="entry name" value="Peptidase_M24B"/>
</dbReference>
<dbReference type="OrthoDB" id="7323313at2"/>
<dbReference type="EMBL" id="CP017076">
    <property type="protein sequence ID" value="AOR79546.1"/>
    <property type="molecule type" value="Genomic_DNA"/>
</dbReference>
<dbReference type="eggNOG" id="COG0006">
    <property type="taxonomic scope" value="Bacteria"/>
</dbReference>
<dbReference type="InterPro" id="IPR036005">
    <property type="entry name" value="Creatinase/aminopeptidase-like"/>
</dbReference>
<evidence type="ECO:0000313" key="4">
    <source>
        <dbReference type="Proteomes" id="UP000024329"/>
    </source>
</evidence>
<evidence type="ECO:0000313" key="5">
    <source>
        <dbReference type="Proteomes" id="UP000094626"/>
    </source>
</evidence>
<feature type="domain" description="Peptidase M24" evidence="1">
    <location>
        <begin position="218"/>
        <end position="417"/>
    </location>
</feature>
<keyword evidence="5" id="KW-1185">Reference proteome</keyword>
<dbReference type="KEGG" id="nre:BES08_22335"/>
<accession>A0A031JNT6</accession>
<keyword evidence="3" id="KW-0378">Hydrolase</keyword>
<sequence>MDTTLLPDDGALLAALEREGPMNLARALAVMERHDLAGLVLGDPINVFHALGHWPQIGRTRAGQPPGTFALIARERLEIPGLVTSRFLHHYSWADGRSRSDVAVWLYTHMGDEGDETALEVPFSPVLPERHSAALSGTERHRAAVSTTLSGAMTARSDAGGAIVAAMKGLGLWQGRVGFDHTVIAEVAERHDHPGAMVQADNILREIRLVKSPLEHALMARAARSNVDALNAVGHAIRAGATHVELQALYRMECAARGNTALFLNVDRVSSDLSRLQVEDGQTLMLDGVSQFLGYHGDFARTVFVGEPTREARRAAEAAAFGWQAVREQLRPGLRYSEIAAIGEAAIRAAGYEAAIGFGPHSVGLAHTDEPGEVHGGFWRKPDIVLEPGMILSVDCPTLDTGIGGSAHCEDLVRITETGCEPIHPLHDPVIIV</sequence>
<dbReference type="GO" id="GO:0004177">
    <property type="term" value="F:aminopeptidase activity"/>
    <property type="evidence" value="ECO:0007669"/>
    <property type="project" value="UniProtKB-KW"/>
</dbReference>
<name>A0A031JNT6_9SPHN</name>
<evidence type="ECO:0000313" key="2">
    <source>
        <dbReference type="EMBL" id="AOR79546.1"/>
    </source>
</evidence>
<dbReference type="EMBL" id="JFYZ01000036">
    <property type="protein sequence ID" value="EZP75664.1"/>
    <property type="molecule type" value="Genomic_DNA"/>
</dbReference>
<reference evidence="2" key="2">
    <citation type="submission" date="2016-08" db="EMBL/GenBank/DDBJ databases">
        <authorList>
            <person name="Seilhamer J.J."/>
        </authorList>
    </citation>
    <scope>NUCLEOTIDE SEQUENCE [LARGE SCALE GENOMIC DNA]</scope>
    <source>
        <strain evidence="2">SA1</strain>
        <plasmid evidence="2">pSA1</plasmid>
    </source>
</reference>
<gene>
    <name evidence="2" type="ORF">BES08_22335</name>
    <name evidence="3" type="ORF">BV97_04529</name>
</gene>
<dbReference type="Gene3D" id="3.90.230.10">
    <property type="entry name" value="Creatinase/methionine aminopeptidase superfamily"/>
    <property type="match status" value="1"/>
</dbReference>
<dbReference type="PANTHER" id="PTHR46112">
    <property type="entry name" value="AMINOPEPTIDASE"/>
    <property type="match status" value="1"/>
</dbReference>
<evidence type="ECO:0000259" key="1">
    <source>
        <dbReference type="Pfam" id="PF00557"/>
    </source>
</evidence>
<dbReference type="InterPro" id="IPR000994">
    <property type="entry name" value="Pept_M24"/>
</dbReference>
<dbReference type="RefSeq" id="WP_036528986.1">
    <property type="nucleotide sequence ID" value="NZ_CP017076.1"/>
</dbReference>
<keyword evidence="2" id="KW-0614">Plasmid</keyword>
<dbReference type="Pfam" id="PF00557">
    <property type="entry name" value="Peptidase_M24"/>
    <property type="match status" value="1"/>
</dbReference>
<dbReference type="AlphaFoldDB" id="A0A031JNT6"/>
<dbReference type="PATRIC" id="fig|158500.4.peg.4605"/>
<organism evidence="3 4">
    <name type="scientific">Novosphingobium resinovorum</name>
    <dbReference type="NCBI Taxonomy" id="158500"/>
    <lineage>
        <taxon>Bacteria</taxon>
        <taxon>Pseudomonadati</taxon>
        <taxon>Pseudomonadota</taxon>
        <taxon>Alphaproteobacteria</taxon>
        <taxon>Sphingomonadales</taxon>
        <taxon>Sphingomonadaceae</taxon>
        <taxon>Novosphingobium</taxon>
    </lineage>
</organism>
<dbReference type="Proteomes" id="UP000094626">
    <property type="component" value="Plasmid pSA1"/>
</dbReference>
<geneLocation type="plasmid" evidence="2 5">
    <name>pSA1</name>
</geneLocation>